<keyword evidence="3" id="KW-0677">Repeat</keyword>
<keyword evidence="6" id="KW-1133">Transmembrane helix</keyword>
<dbReference type="GO" id="GO:0005741">
    <property type="term" value="C:mitochondrial outer membrane"/>
    <property type="evidence" value="ECO:0007669"/>
    <property type="project" value="UniProtKB-SubCell"/>
</dbReference>
<evidence type="ECO:0000256" key="8">
    <source>
        <dbReference type="ARBA" id="ARBA00023136"/>
    </source>
</evidence>
<dbReference type="Gene3D" id="1.25.40.10">
    <property type="entry name" value="Tetratricopeptide repeat domain"/>
    <property type="match status" value="2"/>
</dbReference>
<keyword evidence="8" id="KW-0472">Membrane</keyword>
<feature type="repeat" description="TPR" evidence="10">
    <location>
        <begin position="318"/>
        <end position="351"/>
    </location>
</feature>
<dbReference type="PANTHER" id="PTHR46208">
    <property type="entry name" value="MITOCHONDRIAL IMPORT RECEPTOR SUBUNIT TOM70"/>
    <property type="match status" value="1"/>
</dbReference>
<dbReference type="EMBL" id="JADGJW010000028">
    <property type="protein sequence ID" value="KAJ3226819.1"/>
    <property type="molecule type" value="Genomic_DNA"/>
</dbReference>
<evidence type="ECO:0000256" key="9">
    <source>
        <dbReference type="ARBA" id="ARBA00038030"/>
    </source>
</evidence>
<evidence type="ECO:0000256" key="11">
    <source>
        <dbReference type="SAM" id="Coils"/>
    </source>
</evidence>
<accession>A0AAD5U735</accession>
<comment type="subcellular location">
    <subcellularLocation>
        <location evidence="1">Mitochondrion outer membrane</location>
        <topology evidence="1">Single-pass membrane protein</topology>
    </subcellularLocation>
</comment>
<dbReference type="InterPro" id="IPR011990">
    <property type="entry name" value="TPR-like_helical_dom_sf"/>
</dbReference>
<feature type="coiled-coil region" evidence="11">
    <location>
        <begin position="71"/>
        <end position="98"/>
    </location>
</feature>
<proteinExistence type="inferred from homology"/>
<dbReference type="GO" id="GO:0008320">
    <property type="term" value="F:protein transmembrane transporter activity"/>
    <property type="evidence" value="ECO:0007669"/>
    <property type="project" value="TreeGrafter"/>
</dbReference>
<dbReference type="Proteomes" id="UP001211065">
    <property type="component" value="Unassembled WGS sequence"/>
</dbReference>
<organism evidence="12 13">
    <name type="scientific">Clydaea vesicula</name>
    <dbReference type="NCBI Taxonomy" id="447962"/>
    <lineage>
        <taxon>Eukaryota</taxon>
        <taxon>Fungi</taxon>
        <taxon>Fungi incertae sedis</taxon>
        <taxon>Chytridiomycota</taxon>
        <taxon>Chytridiomycota incertae sedis</taxon>
        <taxon>Chytridiomycetes</taxon>
        <taxon>Lobulomycetales</taxon>
        <taxon>Lobulomycetaceae</taxon>
        <taxon>Clydaea</taxon>
    </lineage>
</organism>
<protein>
    <submittedName>
        <fullName evidence="12">TOM (Translocase of outer membrane) complex component</fullName>
    </submittedName>
</protein>
<feature type="repeat" description="TPR" evidence="10">
    <location>
        <begin position="386"/>
        <end position="419"/>
    </location>
</feature>
<feature type="repeat" description="TPR" evidence="10">
    <location>
        <begin position="85"/>
        <end position="118"/>
    </location>
</feature>
<evidence type="ECO:0000256" key="10">
    <source>
        <dbReference type="PROSITE-ProRule" id="PRU00339"/>
    </source>
</evidence>
<feature type="repeat" description="TPR" evidence="10">
    <location>
        <begin position="454"/>
        <end position="487"/>
    </location>
</feature>
<comment type="caution">
    <text evidence="12">The sequence shown here is derived from an EMBL/GenBank/DDBJ whole genome shotgun (WGS) entry which is preliminary data.</text>
</comment>
<dbReference type="AlphaFoldDB" id="A0AAD5U735"/>
<comment type="similarity">
    <text evidence="9">Belongs to the Tom70 family.</text>
</comment>
<keyword evidence="11" id="KW-0175">Coiled coil</keyword>
<dbReference type="GO" id="GO:0030943">
    <property type="term" value="F:mitochondrion targeting sequence binding"/>
    <property type="evidence" value="ECO:0007669"/>
    <property type="project" value="TreeGrafter"/>
</dbReference>
<dbReference type="SUPFAM" id="SSF48452">
    <property type="entry name" value="TPR-like"/>
    <property type="match status" value="2"/>
</dbReference>
<dbReference type="GO" id="GO:0030150">
    <property type="term" value="P:protein import into mitochondrial matrix"/>
    <property type="evidence" value="ECO:0007669"/>
    <property type="project" value="TreeGrafter"/>
</dbReference>
<dbReference type="Pfam" id="PF13432">
    <property type="entry name" value="TPR_16"/>
    <property type="match status" value="3"/>
</dbReference>
<keyword evidence="7" id="KW-0496">Mitochondrion</keyword>
<evidence type="ECO:0000256" key="1">
    <source>
        <dbReference type="ARBA" id="ARBA00004572"/>
    </source>
</evidence>
<sequence length="594" mass="66544">MPSTSDTNVIEKLANFSGRYWKELLLGSAIFLSVGAGVVYLKSSNASKEEHQKISKNGSIKDGSMVDEKIVDTQNLSISELKELAKAAKNKGNKLFAENKFEEATKFYTEAIRLAPDAVYFNNRAACEAHLSYGIAPKVCEKEYKLNTNCDCFLLFLTSALKRDPNYIKALTRRASAFEKIKNYKESLNGTERLIFYKFNAFPYQDYSALCLLEEFKNSVNVESVDRVLKNIGTQKAAEIIKTRKEKLPSDTFITAYMESFRRTSSELSNFLTGSDITMADKVFKKAVMNIMNQEFAKAKSNIEKSIELGSLSKEFEAFAYSLRGTFSFLTGTVEKSMLDFEKSIELDPTQIDSYIKKASVFMEMDNIDKCLEVLKSALEIKSDCADFYYHRGQVRHLTGDLQGAIEDFSKSLAFDPNLVYAKIQLGVAMYKNGQVDVAIETFEEAEILFSNRSEVFNYHGEIYLDQGNETKALECFDKAIKMSPKSSLPYINKAMLYLQVKGDTSKAESLLKKAIEVDPSGDIAFGPLAQLYLTQNRIAEACEVYDKSIASARTEMEIANAVCCKEAAITQVNLASKYPAIMAKLAAQANRQS</sequence>
<keyword evidence="4" id="KW-1000">Mitochondrion outer membrane</keyword>
<reference evidence="12" key="1">
    <citation type="submission" date="2020-05" db="EMBL/GenBank/DDBJ databases">
        <title>Phylogenomic resolution of chytrid fungi.</title>
        <authorList>
            <person name="Stajich J.E."/>
            <person name="Amses K."/>
            <person name="Simmons R."/>
            <person name="Seto K."/>
            <person name="Myers J."/>
            <person name="Bonds A."/>
            <person name="Quandt C.A."/>
            <person name="Barry K."/>
            <person name="Liu P."/>
            <person name="Grigoriev I."/>
            <person name="Longcore J.E."/>
            <person name="James T.Y."/>
        </authorList>
    </citation>
    <scope>NUCLEOTIDE SEQUENCE</scope>
    <source>
        <strain evidence="12">JEL0476</strain>
    </source>
</reference>
<evidence type="ECO:0000256" key="3">
    <source>
        <dbReference type="ARBA" id="ARBA00022737"/>
    </source>
</evidence>
<evidence type="ECO:0000256" key="5">
    <source>
        <dbReference type="ARBA" id="ARBA00022803"/>
    </source>
</evidence>
<evidence type="ECO:0000256" key="4">
    <source>
        <dbReference type="ARBA" id="ARBA00022787"/>
    </source>
</evidence>
<evidence type="ECO:0000313" key="13">
    <source>
        <dbReference type="Proteomes" id="UP001211065"/>
    </source>
</evidence>
<evidence type="ECO:0000313" key="12">
    <source>
        <dbReference type="EMBL" id="KAJ3226819.1"/>
    </source>
</evidence>
<evidence type="ECO:0000256" key="2">
    <source>
        <dbReference type="ARBA" id="ARBA00022692"/>
    </source>
</evidence>
<dbReference type="PANTHER" id="PTHR46208:SF1">
    <property type="entry name" value="MITOCHONDRIAL IMPORT RECEPTOR SUBUNIT TOM70"/>
    <property type="match status" value="1"/>
</dbReference>
<dbReference type="PROSITE" id="PS50293">
    <property type="entry name" value="TPR_REGION"/>
    <property type="match status" value="1"/>
</dbReference>
<dbReference type="InterPro" id="IPR019734">
    <property type="entry name" value="TPR_rpt"/>
</dbReference>
<dbReference type="GO" id="GO:0045039">
    <property type="term" value="P:protein insertion into mitochondrial inner membrane"/>
    <property type="evidence" value="ECO:0007669"/>
    <property type="project" value="TreeGrafter"/>
</dbReference>
<gene>
    <name evidence="12" type="primary">TOM70_2</name>
    <name evidence="12" type="ORF">HK099_004088</name>
</gene>
<dbReference type="PROSITE" id="PS50005">
    <property type="entry name" value="TPR"/>
    <property type="match status" value="4"/>
</dbReference>
<keyword evidence="2" id="KW-0812">Transmembrane</keyword>
<keyword evidence="5 10" id="KW-0802">TPR repeat</keyword>
<evidence type="ECO:0000256" key="7">
    <source>
        <dbReference type="ARBA" id="ARBA00023128"/>
    </source>
</evidence>
<evidence type="ECO:0000256" key="6">
    <source>
        <dbReference type="ARBA" id="ARBA00022989"/>
    </source>
</evidence>
<name>A0AAD5U735_9FUNG</name>
<dbReference type="SMART" id="SM00028">
    <property type="entry name" value="TPR"/>
    <property type="match status" value="8"/>
</dbReference>
<keyword evidence="13" id="KW-1185">Reference proteome</keyword>